<keyword evidence="3" id="KW-1185">Reference proteome</keyword>
<feature type="transmembrane region" description="Helical" evidence="1">
    <location>
        <begin position="6"/>
        <end position="24"/>
    </location>
</feature>
<feature type="transmembrane region" description="Helical" evidence="1">
    <location>
        <begin position="36"/>
        <end position="60"/>
    </location>
</feature>
<sequence>MRYTIYQLIILAGLVVLAFYTEQFNQELVMIRIQTALFYALTLIGYIAVIVGAFCLIMYFQTKKSETFLIHPLWEKMAKFVAIVFALSSIGLIILIEWLELTQLIGEHRVLLYLLIYYFLFLLNVFVLSLIHKINSRELTKERKIMWFGYVTVGSLAVIMFFI</sequence>
<evidence type="ECO:0000313" key="2">
    <source>
        <dbReference type="EMBL" id="GAA0454343.1"/>
    </source>
</evidence>
<feature type="transmembrane region" description="Helical" evidence="1">
    <location>
        <begin position="80"/>
        <end position="99"/>
    </location>
</feature>
<keyword evidence="1" id="KW-0472">Membrane</keyword>
<name>A0ABP3JI58_9BACI</name>
<evidence type="ECO:0000313" key="3">
    <source>
        <dbReference type="Proteomes" id="UP001500740"/>
    </source>
</evidence>
<reference evidence="3" key="1">
    <citation type="journal article" date="2019" name="Int. J. Syst. Evol. Microbiol.">
        <title>The Global Catalogue of Microorganisms (GCM) 10K type strain sequencing project: providing services to taxonomists for standard genome sequencing and annotation.</title>
        <authorList>
            <consortium name="The Broad Institute Genomics Platform"/>
            <consortium name="The Broad Institute Genome Sequencing Center for Infectious Disease"/>
            <person name="Wu L."/>
            <person name="Ma J."/>
        </authorList>
    </citation>
    <scope>NUCLEOTIDE SEQUENCE [LARGE SCALE GENOMIC DNA]</scope>
    <source>
        <strain evidence="3">JCM 14193</strain>
    </source>
</reference>
<feature type="transmembrane region" description="Helical" evidence="1">
    <location>
        <begin position="144"/>
        <end position="162"/>
    </location>
</feature>
<gene>
    <name evidence="2" type="ORF">GCM10008935_06490</name>
</gene>
<dbReference type="RefSeq" id="WP_343781753.1">
    <property type="nucleotide sequence ID" value="NZ_BAAACZ010000005.1"/>
</dbReference>
<dbReference type="Proteomes" id="UP001500740">
    <property type="component" value="Unassembled WGS sequence"/>
</dbReference>
<feature type="transmembrane region" description="Helical" evidence="1">
    <location>
        <begin position="111"/>
        <end position="132"/>
    </location>
</feature>
<accession>A0ABP3JI58</accession>
<comment type="caution">
    <text evidence="2">The sequence shown here is derived from an EMBL/GenBank/DDBJ whole genome shotgun (WGS) entry which is preliminary data.</text>
</comment>
<dbReference type="EMBL" id="BAAACZ010000005">
    <property type="protein sequence ID" value="GAA0454343.1"/>
    <property type="molecule type" value="Genomic_DNA"/>
</dbReference>
<proteinExistence type="predicted"/>
<keyword evidence="1" id="KW-0812">Transmembrane</keyword>
<evidence type="ECO:0000256" key="1">
    <source>
        <dbReference type="SAM" id="Phobius"/>
    </source>
</evidence>
<keyword evidence="1" id="KW-1133">Transmembrane helix</keyword>
<protein>
    <submittedName>
        <fullName evidence="2">Uncharacterized protein</fullName>
    </submittedName>
</protein>
<organism evidence="2 3">
    <name type="scientific">Alkalibacillus silvisoli</name>
    <dbReference type="NCBI Taxonomy" id="392823"/>
    <lineage>
        <taxon>Bacteria</taxon>
        <taxon>Bacillati</taxon>
        <taxon>Bacillota</taxon>
        <taxon>Bacilli</taxon>
        <taxon>Bacillales</taxon>
        <taxon>Bacillaceae</taxon>
        <taxon>Alkalibacillus</taxon>
    </lineage>
</organism>